<name>A0AAD9IEN1_PROWI</name>
<dbReference type="CDD" id="cd04496">
    <property type="entry name" value="SSB_OBF"/>
    <property type="match status" value="1"/>
</dbReference>
<dbReference type="GO" id="GO:0006264">
    <property type="term" value="P:mitochondrial DNA replication"/>
    <property type="evidence" value="ECO:0007669"/>
    <property type="project" value="TreeGrafter"/>
</dbReference>
<evidence type="ECO:0000256" key="1">
    <source>
        <dbReference type="ARBA" id="ARBA00023125"/>
    </source>
</evidence>
<evidence type="ECO:0008006" key="6">
    <source>
        <dbReference type="Google" id="ProtNLM"/>
    </source>
</evidence>
<dbReference type="Gene3D" id="2.40.50.140">
    <property type="entry name" value="Nucleic acid-binding proteins"/>
    <property type="match status" value="1"/>
</dbReference>
<dbReference type="Proteomes" id="UP001255856">
    <property type="component" value="Unassembled WGS sequence"/>
</dbReference>
<evidence type="ECO:0000313" key="5">
    <source>
        <dbReference type="Proteomes" id="UP001255856"/>
    </source>
</evidence>
<dbReference type="InterPro" id="IPR012340">
    <property type="entry name" value="NA-bd_OB-fold"/>
</dbReference>
<dbReference type="InterPro" id="IPR000424">
    <property type="entry name" value="Primosome_PriB/ssb"/>
</dbReference>
<evidence type="ECO:0000256" key="2">
    <source>
        <dbReference type="PROSITE-ProRule" id="PRU00252"/>
    </source>
</evidence>
<evidence type="ECO:0000313" key="4">
    <source>
        <dbReference type="EMBL" id="KAK2075669.1"/>
    </source>
</evidence>
<dbReference type="EMBL" id="JASFZW010000014">
    <property type="protein sequence ID" value="KAK2075669.1"/>
    <property type="molecule type" value="Genomic_DNA"/>
</dbReference>
<organism evidence="4 5">
    <name type="scientific">Prototheca wickerhamii</name>
    <dbReference type="NCBI Taxonomy" id="3111"/>
    <lineage>
        <taxon>Eukaryota</taxon>
        <taxon>Viridiplantae</taxon>
        <taxon>Chlorophyta</taxon>
        <taxon>core chlorophytes</taxon>
        <taxon>Trebouxiophyceae</taxon>
        <taxon>Chlorellales</taxon>
        <taxon>Chlorellaceae</taxon>
        <taxon>Prototheca</taxon>
    </lineage>
</organism>
<sequence length="178" mass="19577">MASLASRLEEVPFEPELQNRVTLTGNVGKLTLKRADDGHQQLFISLAINRPNSSTMWFDVCAWDQLAKLAASSLQVGAQIRVEGFIQALAPPPPNPAKYRVIARGIQRIARSGPAQQGDGSVRSGGTQAGKEQEEKLWMNFFENPSGPQRPALWVESSPDWVKTELQKLDAQSQPTDL</sequence>
<feature type="region of interest" description="Disordered" evidence="3">
    <location>
        <begin position="112"/>
        <end position="136"/>
    </location>
</feature>
<keyword evidence="5" id="KW-1185">Reference proteome</keyword>
<dbReference type="AlphaFoldDB" id="A0AAD9IEN1"/>
<keyword evidence="1 2" id="KW-0238">DNA-binding</keyword>
<comment type="caution">
    <text evidence="4">The sequence shown here is derived from an EMBL/GenBank/DDBJ whole genome shotgun (WGS) entry which is preliminary data.</text>
</comment>
<dbReference type="PANTHER" id="PTHR10302">
    <property type="entry name" value="SINGLE-STRANDED DNA-BINDING PROTEIN"/>
    <property type="match status" value="1"/>
</dbReference>
<dbReference type="PANTHER" id="PTHR10302:SF0">
    <property type="entry name" value="SINGLE-STRANDED DNA-BINDING PROTEIN, MITOCHONDRIAL"/>
    <property type="match status" value="1"/>
</dbReference>
<accession>A0AAD9IEN1</accession>
<proteinExistence type="predicted"/>
<dbReference type="SUPFAM" id="SSF50249">
    <property type="entry name" value="Nucleic acid-binding proteins"/>
    <property type="match status" value="1"/>
</dbReference>
<reference evidence="4" key="1">
    <citation type="submission" date="2021-01" db="EMBL/GenBank/DDBJ databases">
        <authorList>
            <person name="Eckstrom K.M.E."/>
        </authorList>
    </citation>
    <scope>NUCLEOTIDE SEQUENCE</scope>
    <source>
        <strain evidence="4">UVCC 0001</strain>
    </source>
</reference>
<gene>
    <name evidence="4" type="ORF">QBZ16_001777</name>
</gene>
<dbReference type="GO" id="GO:0003697">
    <property type="term" value="F:single-stranded DNA binding"/>
    <property type="evidence" value="ECO:0007669"/>
    <property type="project" value="InterPro"/>
</dbReference>
<dbReference type="GO" id="GO:0042645">
    <property type="term" value="C:mitochondrial nucleoid"/>
    <property type="evidence" value="ECO:0007669"/>
    <property type="project" value="TreeGrafter"/>
</dbReference>
<dbReference type="PROSITE" id="PS50935">
    <property type="entry name" value="SSB"/>
    <property type="match status" value="1"/>
</dbReference>
<dbReference type="InterPro" id="IPR011344">
    <property type="entry name" value="ssDNA-bd"/>
</dbReference>
<dbReference type="Pfam" id="PF00436">
    <property type="entry name" value="SSB"/>
    <property type="match status" value="1"/>
</dbReference>
<evidence type="ECO:0000256" key="3">
    <source>
        <dbReference type="SAM" id="MobiDB-lite"/>
    </source>
</evidence>
<protein>
    <recommendedName>
        <fullName evidence="6">Single-stranded DNA-binding protein</fullName>
    </recommendedName>
</protein>